<reference evidence="2 3" key="1">
    <citation type="submission" date="2015-07" db="EMBL/GenBank/DDBJ databases">
        <title>Genome sequences of 64 non-O157:H7 Shiga toxin-producing Escherichia coli strains.</title>
        <authorList>
            <person name="Gonzalez-Escalona N."/>
            <person name="Toro M."/>
            <person name="Timme R."/>
            <person name="Payne J."/>
        </authorList>
    </citation>
    <scope>NUCLEOTIDE SEQUENCE [LARGE SCALE GENOMIC DNA]</scope>
    <source>
        <strain evidence="2 3">CFSAN026843</strain>
    </source>
</reference>
<protein>
    <submittedName>
        <fullName evidence="2">Uncharacterized protein</fullName>
    </submittedName>
</protein>
<dbReference type="Proteomes" id="UP000037564">
    <property type="component" value="Unassembled WGS sequence"/>
</dbReference>
<evidence type="ECO:0000313" key="3">
    <source>
        <dbReference type="Proteomes" id="UP000037564"/>
    </source>
</evidence>
<dbReference type="AlphaFoldDB" id="A0A0B1IQH6"/>
<comment type="caution">
    <text evidence="2">The sequence shown here is derived from an EMBL/GenBank/DDBJ whole genome shotgun (WGS) entry which is preliminary data.</text>
</comment>
<proteinExistence type="predicted"/>
<accession>A0A0B1IQH6</accession>
<dbReference type="RefSeq" id="WP_040091656.1">
    <property type="nucleotide sequence ID" value="NZ_BFKI01000194.1"/>
</dbReference>
<reference evidence="1 4" key="2">
    <citation type="submission" date="2018-04" db="EMBL/GenBank/DDBJ databases">
        <title>Large scale genomics of bovine and human commensal E. coli to reveal the emerging process of EHEC.</title>
        <authorList>
            <person name="Arimizu Y."/>
            <person name="Ogura Y."/>
        </authorList>
    </citation>
    <scope>NUCLEOTIDE SEQUENCE [LARGE SCALE GENOMIC DNA]</scope>
    <source>
        <strain evidence="1 4">KK-P061</strain>
    </source>
</reference>
<sequence length="61" mass="6947">MNVIAFDEIESSIAANDQVDSICIELTTFNQDNVISFESKKKNKEILDAFFEIINTDIVFD</sequence>
<organism evidence="2 3">
    <name type="scientific">Escherichia coli</name>
    <dbReference type="NCBI Taxonomy" id="562"/>
    <lineage>
        <taxon>Bacteria</taxon>
        <taxon>Pseudomonadati</taxon>
        <taxon>Pseudomonadota</taxon>
        <taxon>Gammaproteobacteria</taxon>
        <taxon>Enterobacterales</taxon>
        <taxon>Enterobacteriaceae</taxon>
        <taxon>Escherichia</taxon>
    </lineage>
</organism>
<dbReference type="PATRIC" id="fig|562.11293.peg.5391"/>
<evidence type="ECO:0000313" key="2">
    <source>
        <dbReference type="EMBL" id="KNF62419.1"/>
    </source>
</evidence>
<dbReference type="EMBL" id="LGZN01000095">
    <property type="protein sequence ID" value="KNF62419.1"/>
    <property type="molecule type" value="Genomic_DNA"/>
</dbReference>
<name>A0A0B1IQH6_ECOLX</name>
<dbReference type="Proteomes" id="UP000303027">
    <property type="component" value="Unassembled WGS sequence"/>
</dbReference>
<dbReference type="EMBL" id="BFXY01000012">
    <property type="protein sequence ID" value="GDH26856.1"/>
    <property type="molecule type" value="Genomic_DNA"/>
</dbReference>
<gene>
    <name evidence="1" type="ORF">BvCmsKKP061_00265</name>
    <name evidence="2" type="ORF">WR15_26130</name>
</gene>
<evidence type="ECO:0000313" key="4">
    <source>
        <dbReference type="Proteomes" id="UP000303027"/>
    </source>
</evidence>
<evidence type="ECO:0000313" key="1">
    <source>
        <dbReference type="EMBL" id="GDH26856.1"/>
    </source>
</evidence>